<dbReference type="InterPro" id="IPR035975">
    <property type="entry name" value="E2/EBNA1_C_sf"/>
</dbReference>
<gene>
    <name evidence="12" type="primary">E2</name>
</gene>
<keyword evidence="5 12" id="KW-0597">Phosphoprotein</keyword>
<feature type="region of interest" description="Transactivation domain" evidence="12">
    <location>
        <begin position="1"/>
        <end position="200"/>
    </location>
</feature>
<dbReference type="GO" id="GO:0006260">
    <property type="term" value="P:DNA replication"/>
    <property type="evidence" value="ECO:0007669"/>
    <property type="project" value="UniProtKB-KW"/>
</dbReference>
<dbReference type="Pfam" id="PF00508">
    <property type="entry name" value="PPV_E2_N"/>
    <property type="match status" value="1"/>
</dbReference>
<evidence type="ECO:0000256" key="9">
    <source>
        <dbReference type="ARBA" id="ARBA00023125"/>
    </source>
</evidence>
<dbReference type="Proteomes" id="UP000107802">
    <property type="component" value="Genome"/>
</dbReference>
<keyword evidence="10 12" id="KW-0010">Activator</keyword>
<evidence type="ECO:0000256" key="12">
    <source>
        <dbReference type="HAMAP-Rule" id="MF_04001"/>
    </source>
</evidence>
<evidence type="ECO:0000256" key="7">
    <source>
        <dbReference type="ARBA" id="ARBA00022705"/>
    </source>
</evidence>
<evidence type="ECO:0000256" key="2">
    <source>
        <dbReference type="ARBA" id="ARBA00007794"/>
    </source>
</evidence>
<dbReference type="Gene3D" id="3.30.70.330">
    <property type="match status" value="1"/>
</dbReference>
<feature type="region of interest" description="DNA-binding domain" evidence="12">
    <location>
        <begin position="295"/>
        <end position="378"/>
    </location>
</feature>
<name>A0A159DWM9_HPV44</name>
<dbReference type="InterPro" id="IPR000427">
    <property type="entry name" value="Papillomavirus_E2_C"/>
</dbReference>
<evidence type="ECO:0000259" key="15">
    <source>
        <dbReference type="Pfam" id="PF00511"/>
    </source>
</evidence>
<keyword evidence="8 12" id="KW-0805">Transcription regulation</keyword>
<evidence type="ECO:0000256" key="10">
    <source>
        <dbReference type="ARBA" id="ARBA00023159"/>
    </source>
</evidence>
<evidence type="ECO:0000256" key="3">
    <source>
        <dbReference type="ARBA" id="ARBA00022491"/>
    </source>
</evidence>
<dbReference type="EMBL" id="KU298899">
    <property type="protein sequence ID" value="ALT54740.1"/>
    <property type="molecule type" value="Genomic_DNA"/>
</dbReference>
<keyword evidence="6 12" id="KW-1048">Host nucleus</keyword>
<organismHost>
    <name type="scientific">Homo sapiens</name>
    <name type="common">Human</name>
    <dbReference type="NCBI Taxonomy" id="9606"/>
</organismHost>
<dbReference type="GO" id="GO:0003677">
    <property type="term" value="F:DNA binding"/>
    <property type="evidence" value="ECO:0007669"/>
    <property type="project" value="UniProtKB-UniRule"/>
</dbReference>
<dbReference type="Gene3D" id="1.10.287.30">
    <property type="entry name" value="E2 (early) protein, N terminal domain, subdomain 1"/>
    <property type="match status" value="1"/>
</dbReference>
<comment type="subcellular location">
    <subcellularLocation>
        <location evidence="1 12">Host nucleus</location>
    </subcellularLocation>
</comment>
<sequence length="378" mass="42811">METIAKHLDVCQEQLLELYEENSNNLTKHIQHWKCIRYESVLLHKAKQMGLNHIGMQVVPALTVSQTKGHQAIEMQMTLETLLNSDYGMEPWTLQDTSREMWLTAPKYCFKKQGQTVEVKFDCNADNTMEYVSWKYIYVHDTDKWVKVTGHIDYKGLYYVHGGHKTYYTNFEKEAKKYGNSLQWEVCIGSSVICSPASISSTVQDVSIAGPASHTSSSTTTTLAQASPALPTCTSEERVDAPPCKRPRGPTTNTNNARDTVSVRHSDSVDSTNNNIYPNSYNSNKGRDNNFCTATPVVQLQGDPNCLKCLRYRLHAKHKTLFVAASSTWHWTCSDTSSKHALVTLTYVNEEQREQFLNTVRLPPTVTYKVGYMSLQLL</sequence>
<keyword evidence="11 12" id="KW-0804">Transcription</keyword>
<dbReference type="InterPro" id="IPR001866">
    <property type="entry name" value="PPV_E2_N"/>
</dbReference>
<evidence type="ECO:0000313" key="17">
    <source>
        <dbReference type="Proteomes" id="UP000107802"/>
    </source>
</evidence>
<dbReference type="InterPro" id="IPR012677">
    <property type="entry name" value="Nucleotide-bd_a/b_plait_sf"/>
</dbReference>
<feature type="region of interest" description="Disordered" evidence="13">
    <location>
        <begin position="209"/>
        <end position="282"/>
    </location>
</feature>
<comment type="subunit">
    <text evidence="12">Binds DNA as homodimer. Interacts with protein E1; this interaction greatly increases E1 DNA-binding activity. Interacts with protein L1; this interaction enhances E2-dependent replication and transcription activation. Interacts with protein L2; this interaction inhibits E2 transcriptional activity but not DNA replication function E2. Interacts with protein E7; this interaction inhibits E7 oncogenic activity. Interacts with host TAF1; this interaction modulates E2-dependent transcriptional regulation. Interacts with host BRD4; this interaction mediates E2 transcriptional activation function. Additionally, the interaction with host BRD4 on mitotic chromosomes mediates tethering of the viral genome. Interacts with host TOPBP1; this interaction is required for optimal viral DNA replication.</text>
</comment>
<comment type="similarity">
    <text evidence="12">Belongs to the papillomaviridae E2 protein family.</text>
</comment>
<accession>A0A159DWM9</accession>
<feature type="compositionally biased region" description="Low complexity" evidence="13">
    <location>
        <begin position="209"/>
        <end position="232"/>
    </location>
</feature>
<dbReference type="InterPro" id="IPR042504">
    <property type="entry name" value="Regulatory_protein_E2_N_2"/>
</dbReference>
<evidence type="ECO:0000256" key="11">
    <source>
        <dbReference type="ARBA" id="ARBA00023163"/>
    </source>
</evidence>
<dbReference type="Gene3D" id="2.170.200.10">
    <property type="entry name" value="Papillomavirus E2 early protein domain"/>
    <property type="match status" value="1"/>
</dbReference>
<evidence type="ECO:0000256" key="4">
    <source>
        <dbReference type="ARBA" id="ARBA00022518"/>
    </source>
</evidence>
<evidence type="ECO:0000256" key="1">
    <source>
        <dbReference type="ARBA" id="ARBA00004147"/>
    </source>
</evidence>
<keyword evidence="7 12" id="KW-0235">DNA replication</keyword>
<comment type="function">
    <text evidence="12">Plays a role in the initiation of viral DNA replication. A dimer of E2 interacts with a dimer of E1 in order to improve specificity of E1 DNA binding activity. Once the complex recognizes and binds DNA at specific sites, the E2 dimer is removed from DNA. E2 also regulates viral transcription through binding to the E2RE response element (5'-ACCNNNNNNGGT-3') present in multiple copies in the regulatory regions of the viral genome. Activates or represses transcription depending on E2RE's position with regards to proximal promoter elements including the TATA-box. Repression occurs by sterically hindering the assembly of the transcription initiation complex.</text>
</comment>
<reference evidence="16 17" key="1">
    <citation type="journal article" date="2016" name="Virology">
        <title>Identification of novel human papillomavirus lineages and sublineages in HIV/HPV-coinfected pregnant women by next-generation sequencing.</title>
        <authorList>
            <person name="Siqueira J.D."/>
            <person name="Alves B.M."/>
            <person name="Prellwitz I.M."/>
            <person name="Furtado C."/>
            <person name="Meyrelles A.R."/>
            <person name="Machado E.S."/>
            <person name="Seuanez H.N."/>
            <person name="Soares M.A."/>
            <person name="Soares E.A."/>
        </authorList>
    </citation>
    <scope>NUCLEOTIDE SEQUENCE [LARGE SCALE GENOMIC DNA]</scope>
    <source>
        <strain evidence="16">87A.44</strain>
    </source>
</reference>
<dbReference type="HAMAP" id="MF_04001">
    <property type="entry name" value="PPV_E2"/>
    <property type="match status" value="1"/>
</dbReference>
<comment type="similarity">
    <text evidence="2">Belongs to the papillomaviridae E8^E2C protein family.</text>
</comment>
<evidence type="ECO:0000313" key="16">
    <source>
        <dbReference type="EMBL" id="ALT54740.1"/>
    </source>
</evidence>
<evidence type="ECO:0000256" key="8">
    <source>
        <dbReference type="ARBA" id="ARBA00023015"/>
    </source>
</evidence>
<dbReference type="InterPro" id="IPR042503">
    <property type="entry name" value="Regulatory_protein_E2_N_1"/>
</dbReference>
<keyword evidence="4 12" id="KW-0244">Early protein</keyword>
<dbReference type="GO" id="GO:0042025">
    <property type="term" value="C:host cell nucleus"/>
    <property type="evidence" value="ECO:0007669"/>
    <property type="project" value="UniProtKB-SubCell"/>
</dbReference>
<feature type="domain" description="Papillomavirus E2 N-terminal" evidence="14">
    <location>
        <begin position="1"/>
        <end position="196"/>
    </location>
</feature>
<dbReference type="GO" id="GO:0003700">
    <property type="term" value="F:DNA-binding transcription factor activity"/>
    <property type="evidence" value="ECO:0007669"/>
    <property type="project" value="UniProtKB-UniRule"/>
</dbReference>
<feature type="compositionally biased region" description="Polar residues" evidence="13">
    <location>
        <begin position="250"/>
        <end position="259"/>
    </location>
</feature>
<feature type="domain" description="Papillomavirus E2 C-terminal" evidence="15">
    <location>
        <begin position="296"/>
        <end position="371"/>
    </location>
</feature>
<organism evidence="16 17">
    <name type="scientific">Human papillomavirus 44</name>
    <dbReference type="NCBI Taxonomy" id="10592"/>
    <lineage>
        <taxon>Viruses</taxon>
        <taxon>Monodnaviria</taxon>
        <taxon>Shotokuvirae</taxon>
        <taxon>Cossaviricota</taxon>
        <taxon>Papovaviricetes</taxon>
        <taxon>Zurhausenvirales</taxon>
        <taxon>Papillomaviridae</taxon>
        <taxon>Firstpapillomavirinae</taxon>
        <taxon>Alphapapillomavirus</taxon>
        <taxon>Alphapapillomavirus 10</taxon>
    </lineage>
</organism>
<dbReference type="GO" id="GO:0000166">
    <property type="term" value="F:nucleotide binding"/>
    <property type="evidence" value="ECO:0007669"/>
    <property type="project" value="UniProtKB-UniRule"/>
</dbReference>
<dbReference type="Pfam" id="PF00511">
    <property type="entry name" value="PPV_E2_C"/>
    <property type="match status" value="1"/>
</dbReference>
<dbReference type="GO" id="GO:0006351">
    <property type="term" value="P:DNA-templated transcription"/>
    <property type="evidence" value="ECO:0007669"/>
    <property type="project" value="UniProtKB-UniRule"/>
</dbReference>
<dbReference type="GO" id="GO:0039693">
    <property type="term" value="P:viral DNA genome replication"/>
    <property type="evidence" value="ECO:0007669"/>
    <property type="project" value="UniProtKB-UniRule"/>
</dbReference>
<evidence type="ECO:0000256" key="5">
    <source>
        <dbReference type="ARBA" id="ARBA00022553"/>
    </source>
</evidence>
<keyword evidence="3 12" id="KW-0678">Repressor</keyword>
<evidence type="ECO:0000256" key="13">
    <source>
        <dbReference type="SAM" id="MobiDB-lite"/>
    </source>
</evidence>
<protein>
    <recommendedName>
        <fullName evidence="12">Regulatory protein E2</fullName>
    </recommendedName>
</protein>
<dbReference type="InterPro" id="IPR033668">
    <property type="entry name" value="Reg_prot_E2"/>
</dbReference>
<evidence type="ECO:0000259" key="14">
    <source>
        <dbReference type="Pfam" id="PF00508"/>
    </source>
</evidence>
<feature type="compositionally biased region" description="Low complexity" evidence="13">
    <location>
        <begin position="273"/>
        <end position="282"/>
    </location>
</feature>
<dbReference type="SUPFAM" id="SSF51332">
    <property type="entry name" value="E2 regulatory, transactivation domain"/>
    <property type="match status" value="1"/>
</dbReference>
<keyword evidence="9 12" id="KW-0238">DNA-binding</keyword>
<dbReference type="SUPFAM" id="SSF54957">
    <property type="entry name" value="Viral DNA-binding domain"/>
    <property type="match status" value="1"/>
</dbReference>
<dbReference type="InterPro" id="IPR036050">
    <property type="entry name" value="Regulatory_protein_E2_N"/>
</dbReference>
<dbReference type="GO" id="GO:0006275">
    <property type="term" value="P:regulation of DNA replication"/>
    <property type="evidence" value="ECO:0007669"/>
    <property type="project" value="UniProtKB-UniRule"/>
</dbReference>
<evidence type="ECO:0000256" key="6">
    <source>
        <dbReference type="ARBA" id="ARBA00022562"/>
    </source>
</evidence>
<comment type="caution">
    <text evidence="12">Lacks conserved residue(s) required for the propagation of feature annotation.</text>
</comment>
<comment type="PTM">
    <text evidence="12">Phosphorylated.</text>
</comment>
<proteinExistence type="inferred from homology"/>